<organism evidence="2 3">
    <name type="scientific">Mycobacterium attenuatum</name>
    <dbReference type="NCBI Taxonomy" id="2341086"/>
    <lineage>
        <taxon>Bacteria</taxon>
        <taxon>Bacillati</taxon>
        <taxon>Actinomycetota</taxon>
        <taxon>Actinomycetes</taxon>
        <taxon>Mycobacteriales</taxon>
        <taxon>Mycobacteriaceae</taxon>
        <taxon>Mycobacterium</taxon>
    </lineage>
</organism>
<keyword evidence="3" id="KW-1185">Reference proteome</keyword>
<evidence type="ECO:0000256" key="1">
    <source>
        <dbReference type="SAM" id="MobiDB-lite"/>
    </source>
</evidence>
<gene>
    <name evidence="2" type="ORF">LAUMK136_02645</name>
</gene>
<accession>A0A498Q192</accession>
<dbReference type="AlphaFoldDB" id="A0A498Q192"/>
<evidence type="ECO:0000313" key="3">
    <source>
        <dbReference type="Proteomes" id="UP000273307"/>
    </source>
</evidence>
<name>A0A498Q192_9MYCO</name>
<protein>
    <submittedName>
        <fullName evidence="2">Uncharacterized protein</fullName>
    </submittedName>
</protein>
<reference evidence="2 3" key="1">
    <citation type="submission" date="2018-09" db="EMBL/GenBank/DDBJ databases">
        <authorList>
            <person name="Tagini F."/>
        </authorList>
    </citation>
    <scope>NUCLEOTIDE SEQUENCE [LARGE SCALE GENOMIC DNA]</scope>
    <source>
        <strain evidence="2 3">MK136</strain>
    </source>
</reference>
<sequence length="42" mass="4376">MPRTTQNSFAGGFAKRAEQSPNCAGARPPNADNLAIACLTRA</sequence>
<evidence type="ECO:0000313" key="2">
    <source>
        <dbReference type="EMBL" id="VBA38779.1"/>
    </source>
</evidence>
<feature type="region of interest" description="Disordered" evidence="1">
    <location>
        <begin position="1"/>
        <end position="30"/>
    </location>
</feature>
<dbReference type="EMBL" id="UPHP01000061">
    <property type="protein sequence ID" value="VBA38779.1"/>
    <property type="molecule type" value="Genomic_DNA"/>
</dbReference>
<dbReference type="Proteomes" id="UP000273307">
    <property type="component" value="Unassembled WGS sequence"/>
</dbReference>
<proteinExistence type="predicted"/>